<keyword evidence="5 9" id="KW-0312">Gluconeogenesis</keyword>
<dbReference type="GO" id="GO:0004807">
    <property type="term" value="F:triose-phosphate isomerase activity"/>
    <property type="evidence" value="ECO:0007669"/>
    <property type="project" value="UniProtKB-UniRule"/>
</dbReference>
<dbReference type="InterPro" id="IPR013785">
    <property type="entry name" value="Aldolase_TIM"/>
</dbReference>
<comment type="pathway">
    <text evidence="2 9 10">Carbohydrate degradation; glycolysis; D-glyceraldehyde 3-phosphate from glycerone phosphate: step 1/1.</text>
</comment>
<dbReference type="RefSeq" id="WP_261516680.1">
    <property type="nucleotide sequence ID" value="NZ_JAODNV010000018.1"/>
</dbReference>
<gene>
    <name evidence="9 11" type="primary">tpiA</name>
    <name evidence="11" type="ORF">NYR54_15850</name>
</gene>
<protein>
    <recommendedName>
        <fullName evidence="9 10">Triosephosphate isomerase</fullName>
        <shortName evidence="9">TIM</shortName>
        <shortName evidence="9">TPI</shortName>
        <ecNumber evidence="9 10">5.3.1.1</ecNumber>
    </recommendedName>
    <alternativeName>
        <fullName evidence="9">Triose-phosphate isomerase</fullName>
    </alternativeName>
</protein>
<evidence type="ECO:0000256" key="6">
    <source>
        <dbReference type="ARBA" id="ARBA00022490"/>
    </source>
</evidence>
<dbReference type="Proteomes" id="UP001149009">
    <property type="component" value="Unassembled WGS sequence"/>
</dbReference>
<accession>A0A9X3B7L6</accession>
<evidence type="ECO:0000256" key="8">
    <source>
        <dbReference type="ARBA" id="ARBA00023235"/>
    </source>
</evidence>
<dbReference type="NCBIfam" id="TIGR00419">
    <property type="entry name" value="tim"/>
    <property type="match status" value="1"/>
</dbReference>
<comment type="caution">
    <text evidence="11">The sequence shown here is derived from an EMBL/GenBank/DDBJ whole genome shotgun (WGS) entry which is preliminary data.</text>
</comment>
<evidence type="ECO:0000256" key="3">
    <source>
        <dbReference type="ARBA" id="ARBA00004939"/>
    </source>
</evidence>
<comment type="catalytic activity">
    <reaction evidence="9 10">
        <text>D-glyceraldehyde 3-phosphate = dihydroxyacetone phosphate</text>
        <dbReference type="Rhea" id="RHEA:18585"/>
        <dbReference type="ChEBI" id="CHEBI:57642"/>
        <dbReference type="ChEBI" id="CHEBI:59776"/>
        <dbReference type="EC" id="5.3.1.1"/>
    </reaction>
</comment>
<dbReference type="FunFam" id="3.20.20.70:FF:000016">
    <property type="entry name" value="Triosephosphate isomerase"/>
    <property type="match status" value="1"/>
</dbReference>
<evidence type="ECO:0000313" key="12">
    <source>
        <dbReference type="Proteomes" id="UP001149009"/>
    </source>
</evidence>
<feature type="binding site" evidence="9">
    <location>
        <position position="175"/>
    </location>
    <ligand>
        <name>substrate</name>
    </ligand>
</feature>
<dbReference type="InterPro" id="IPR035990">
    <property type="entry name" value="TIM_sf"/>
</dbReference>
<dbReference type="PROSITE" id="PS00171">
    <property type="entry name" value="TIM_1"/>
    <property type="match status" value="1"/>
</dbReference>
<keyword evidence="8 9" id="KW-0413">Isomerase</keyword>
<dbReference type="Gene3D" id="3.20.20.70">
    <property type="entry name" value="Aldolase class I"/>
    <property type="match status" value="1"/>
</dbReference>
<feature type="binding site" evidence="9">
    <location>
        <begin position="12"/>
        <end position="14"/>
    </location>
    <ligand>
        <name>substrate</name>
    </ligand>
</feature>
<feature type="binding site" evidence="9">
    <location>
        <begin position="236"/>
        <end position="237"/>
    </location>
    <ligand>
        <name>substrate</name>
    </ligand>
</feature>
<comment type="similarity">
    <text evidence="4 9 10">Belongs to the triosephosphate isomerase family.</text>
</comment>
<dbReference type="InterPro" id="IPR020861">
    <property type="entry name" value="Triosephosphate_isomerase_AS"/>
</dbReference>
<comment type="subunit">
    <text evidence="9 10">Homodimer.</text>
</comment>
<dbReference type="InterPro" id="IPR000652">
    <property type="entry name" value="Triosephosphate_isomerase"/>
</dbReference>
<evidence type="ECO:0000256" key="7">
    <source>
        <dbReference type="ARBA" id="ARBA00023152"/>
    </source>
</evidence>
<dbReference type="EMBL" id="JAODNV010000018">
    <property type="protein sequence ID" value="MCT8991747.1"/>
    <property type="molecule type" value="Genomic_DNA"/>
</dbReference>
<evidence type="ECO:0000256" key="9">
    <source>
        <dbReference type="HAMAP-Rule" id="MF_00147"/>
    </source>
</evidence>
<reference evidence="11" key="1">
    <citation type="submission" date="2022-08" db="EMBL/GenBank/DDBJ databases">
        <title>Chelativorans sichuanense sp. nov., a paraffin oil-degrading bacterium isolated from a mixture of oil-based drill cuttings and paddy soil.</title>
        <authorList>
            <person name="Yu J."/>
            <person name="Liu H."/>
            <person name="Chen Q."/>
        </authorList>
    </citation>
    <scope>NUCLEOTIDE SEQUENCE</scope>
    <source>
        <strain evidence="11">SCAU 2101</strain>
    </source>
</reference>
<keyword evidence="6 9" id="KW-0963">Cytoplasm</keyword>
<keyword evidence="12" id="KW-1185">Reference proteome</keyword>
<dbReference type="PANTHER" id="PTHR21139:SF42">
    <property type="entry name" value="TRIOSEPHOSPHATE ISOMERASE"/>
    <property type="match status" value="1"/>
</dbReference>
<comment type="subcellular location">
    <subcellularLocation>
        <location evidence="9 10">Cytoplasm</location>
    </subcellularLocation>
</comment>
<comment type="pathway">
    <text evidence="9 10">Carbohydrate biosynthesis; gluconeogenesis.</text>
</comment>
<sequence>MTPGIRPLIAGNWKMHGTSAWLGELRAIGEGFAEAAGESADGVICVPATLLARASETLRGTPVAAGGQDCHAEESGAHTGDIAAEMLADCGAAYVIVGHSERRADHGESDVEVAAKAKAVWRAGLMAIVCIGETKAEREAGETLAVLSRQIAGSVPEGATAASTVIAYEPVWAIGTGLTPTADDVAEAHAHIRRELEGRIGQENARAMRILYGGSVKPGNARELLSVPNVDGALIGGASLKAADFLSIAAAARLV</sequence>
<comment type="pathway">
    <text evidence="3">Carbohydrate metabolism; erythritol degradation.</text>
</comment>
<feature type="binding site" evidence="9">
    <location>
        <position position="215"/>
    </location>
    <ligand>
        <name>substrate</name>
    </ligand>
</feature>
<feature type="active site" description="Proton acceptor" evidence="9">
    <location>
        <position position="169"/>
    </location>
</feature>
<dbReference type="EC" id="5.3.1.1" evidence="9 10"/>
<dbReference type="AlphaFoldDB" id="A0A9X3B7L6"/>
<organism evidence="11 12">
    <name type="scientific">Chelativorans petroleitrophicus</name>
    <dbReference type="NCBI Taxonomy" id="2975484"/>
    <lineage>
        <taxon>Bacteria</taxon>
        <taxon>Pseudomonadati</taxon>
        <taxon>Pseudomonadota</taxon>
        <taxon>Alphaproteobacteria</taxon>
        <taxon>Hyphomicrobiales</taxon>
        <taxon>Phyllobacteriaceae</taxon>
        <taxon>Chelativorans</taxon>
    </lineage>
</organism>
<evidence type="ECO:0000256" key="10">
    <source>
        <dbReference type="RuleBase" id="RU363013"/>
    </source>
</evidence>
<dbReference type="GO" id="GO:0006096">
    <property type="term" value="P:glycolytic process"/>
    <property type="evidence" value="ECO:0007669"/>
    <property type="project" value="UniProtKB-UniRule"/>
</dbReference>
<dbReference type="HAMAP" id="MF_00147_B">
    <property type="entry name" value="TIM_B"/>
    <property type="match status" value="1"/>
</dbReference>
<dbReference type="PANTHER" id="PTHR21139">
    <property type="entry name" value="TRIOSEPHOSPHATE ISOMERASE"/>
    <property type="match status" value="1"/>
</dbReference>
<dbReference type="InterPro" id="IPR022896">
    <property type="entry name" value="TrioseP_Isoase_bac/euk"/>
</dbReference>
<evidence type="ECO:0000256" key="5">
    <source>
        <dbReference type="ARBA" id="ARBA00022432"/>
    </source>
</evidence>
<feature type="active site" description="Electrophile" evidence="9">
    <location>
        <position position="99"/>
    </location>
</feature>
<dbReference type="PROSITE" id="PS51440">
    <property type="entry name" value="TIM_2"/>
    <property type="match status" value="1"/>
</dbReference>
<comment type="catalytic activity">
    <reaction evidence="1">
        <text>L-erythrulose 1-phosphate = D-erythrulose 4-phosphate</text>
        <dbReference type="Rhea" id="RHEA:49588"/>
        <dbReference type="ChEBI" id="CHEBI:58002"/>
        <dbReference type="ChEBI" id="CHEBI:90796"/>
        <dbReference type="EC" id="5.3.1.33"/>
    </reaction>
</comment>
<dbReference type="GO" id="GO:0046166">
    <property type="term" value="P:glyceraldehyde-3-phosphate biosynthetic process"/>
    <property type="evidence" value="ECO:0007669"/>
    <property type="project" value="TreeGrafter"/>
</dbReference>
<comment type="function">
    <text evidence="9">Involved in the gluconeogenesis. Catalyzes stereospecifically the conversion of dihydroxyacetone phosphate (DHAP) to D-glyceraldehyde-3-phosphate (G3P).</text>
</comment>
<proteinExistence type="inferred from homology"/>
<evidence type="ECO:0000256" key="4">
    <source>
        <dbReference type="ARBA" id="ARBA00007422"/>
    </source>
</evidence>
<dbReference type="GO" id="GO:0005829">
    <property type="term" value="C:cytosol"/>
    <property type="evidence" value="ECO:0007669"/>
    <property type="project" value="TreeGrafter"/>
</dbReference>
<dbReference type="GO" id="GO:0019563">
    <property type="term" value="P:glycerol catabolic process"/>
    <property type="evidence" value="ECO:0007669"/>
    <property type="project" value="TreeGrafter"/>
</dbReference>
<evidence type="ECO:0000313" key="11">
    <source>
        <dbReference type="EMBL" id="MCT8991747.1"/>
    </source>
</evidence>
<name>A0A9X3B7L6_9HYPH</name>
<evidence type="ECO:0000256" key="1">
    <source>
        <dbReference type="ARBA" id="ARBA00000148"/>
    </source>
</evidence>
<dbReference type="CDD" id="cd00311">
    <property type="entry name" value="TIM"/>
    <property type="match status" value="1"/>
</dbReference>
<evidence type="ECO:0000256" key="2">
    <source>
        <dbReference type="ARBA" id="ARBA00004680"/>
    </source>
</evidence>
<dbReference type="GO" id="GO:0006094">
    <property type="term" value="P:gluconeogenesis"/>
    <property type="evidence" value="ECO:0007669"/>
    <property type="project" value="UniProtKB-UniRule"/>
</dbReference>
<dbReference type="SUPFAM" id="SSF51351">
    <property type="entry name" value="Triosephosphate isomerase (TIM)"/>
    <property type="match status" value="1"/>
</dbReference>
<keyword evidence="7 9" id="KW-0324">Glycolysis</keyword>
<dbReference type="Pfam" id="PF00121">
    <property type="entry name" value="TIM"/>
    <property type="match status" value="1"/>
</dbReference>